<dbReference type="EMBL" id="JAUDFV010000157">
    <property type="protein sequence ID" value="KAL2714039.1"/>
    <property type="molecule type" value="Genomic_DNA"/>
</dbReference>
<name>A0ABD2A0B3_VESSQ</name>
<keyword evidence="3" id="KW-1185">Reference proteome</keyword>
<evidence type="ECO:0000313" key="3">
    <source>
        <dbReference type="Proteomes" id="UP001607302"/>
    </source>
</evidence>
<organism evidence="2 3">
    <name type="scientific">Vespula squamosa</name>
    <name type="common">Southern yellow jacket</name>
    <name type="synonym">Wasp</name>
    <dbReference type="NCBI Taxonomy" id="30214"/>
    <lineage>
        <taxon>Eukaryota</taxon>
        <taxon>Metazoa</taxon>
        <taxon>Ecdysozoa</taxon>
        <taxon>Arthropoda</taxon>
        <taxon>Hexapoda</taxon>
        <taxon>Insecta</taxon>
        <taxon>Pterygota</taxon>
        <taxon>Neoptera</taxon>
        <taxon>Endopterygota</taxon>
        <taxon>Hymenoptera</taxon>
        <taxon>Apocrita</taxon>
        <taxon>Aculeata</taxon>
        <taxon>Vespoidea</taxon>
        <taxon>Vespidae</taxon>
        <taxon>Vespinae</taxon>
        <taxon>Vespula</taxon>
    </lineage>
</organism>
<sequence>MEDNPCLDARSRSGLRSWVRSSGTHRVDIPEIAPLFMNIVVRAGRRRRRRGTPVRQFGTTLSRDNFLSSSVNNSTTPFDEEFSFSSGSVLRHIELDLSSHLAPLRFEERNSSSLYDVISARVNFKTALLQNGTLRILFNCRLLPTLAEKKEERKEKEKQEEKEKGKEKKGKKRGREREEVRTDDTTFAVSLGTKDLPTVPESSAFVCPKNSGGGKWLCQYTPASGVEINLGDSLFSSYICGLARKGYGIYLWRRRAKPLRTGNLGIQYPETLQDVPCSLTRFFRIFRYGQFRVPNRWTVPREDPGHGGYGASIRKGLDRINLHGLENSKNSFLPSKRNRAVRGAVECPASIQTRLHLWSSPPVSVPGAEARKYLRLFVALLLFLWTGSWNVGPIGITGSETWRKRYPQTAHAATHLTLAITSYPLTGPMGCRNPPSRFDFQHSTSLVEHKECPLAVEEDDDDDDVLEYCVPEKRARKNSALWHSCFEEPGNPGVDGMGCLRITNESLEHPLILLAWLVVFRPLRSHPLIICGHGKKCVNFEETCRDMSNKEDNQRWTRGSFPSAVKLDRGLSMQQIVNIKEIKKFADERKQTSSCQYVDPLARSSSWFRALYDS</sequence>
<gene>
    <name evidence="2" type="ORF">V1478_016596</name>
</gene>
<feature type="compositionally biased region" description="Basic and acidic residues" evidence="1">
    <location>
        <begin position="150"/>
        <end position="166"/>
    </location>
</feature>
<evidence type="ECO:0000256" key="1">
    <source>
        <dbReference type="SAM" id="MobiDB-lite"/>
    </source>
</evidence>
<reference evidence="2 3" key="1">
    <citation type="journal article" date="2024" name="Ann. Entomol. Soc. Am.">
        <title>Genomic analyses of the southern and eastern yellowjacket wasps (Hymenoptera: Vespidae) reveal evolutionary signatures of social life.</title>
        <authorList>
            <person name="Catto M.A."/>
            <person name="Caine P.B."/>
            <person name="Orr S.E."/>
            <person name="Hunt B.G."/>
            <person name="Goodisman M.A.D."/>
        </authorList>
    </citation>
    <scope>NUCLEOTIDE SEQUENCE [LARGE SCALE GENOMIC DNA]</scope>
    <source>
        <strain evidence="2">233</strain>
        <tissue evidence="2">Head and thorax</tissue>
    </source>
</reference>
<evidence type="ECO:0000313" key="2">
    <source>
        <dbReference type="EMBL" id="KAL2714039.1"/>
    </source>
</evidence>
<dbReference type="AlphaFoldDB" id="A0ABD2A0B3"/>
<accession>A0ABD2A0B3</accession>
<feature type="region of interest" description="Disordered" evidence="1">
    <location>
        <begin position="150"/>
        <end position="183"/>
    </location>
</feature>
<dbReference type="Proteomes" id="UP001607302">
    <property type="component" value="Unassembled WGS sequence"/>
</dbReference>
<comment type="caution">
    <text evidence="2">The sequence shown here is derived from an EMBL/GenBank/DDBJ whole genome shotgun (WGS) entry which is preliminary data.</text>
</comment>
<proteinExistence type="predicted"/>
<protein>
    <submittedName>
        <fullName evidence="2">Uncharacterized protein</fullName>
    </submittedName>
</protein>